<evidence type="ECO:0008006" key="9">
    <source>
        <dbReference type="Google" id="ProtNLM"/>
    </source>
</evidence>
<dbReference type="Proteomes" id="UP000028868">
    <property type="component" value="Unassembled WGS sequence"/>
</dbReference>
<evidence type="ECO:0000256" key="2">
    <source>
        <dbReference type="ARBA" id="ARBA00009694"/>
    </source>
</evidence>
<keyword evidence="5 6" id="KW-0472">Membrane</keyword>
<gene>
    <name evidence="7" type="ORF">BN983_01374</name>
</gene>
<feature type="transmembrane region" description="Helical" evidence="6">
    <location>
        <begin position="43"/>
        <end position="60"/>
    </location>
</feature>
<keyword evidence="8" id="KW-1185">Reference proteome</keyword>
<keyword evidence="4 6" id="KW-1133">Transmembrane helix</keyword>
<dbReference type="GO" id="GO:0005886">
    <property type="term" value="C:plasma membrane"/>
    <property type="evidence" value="ECO:0007669"/>
    <property type="project" value="TreeGrafter"/>
</dbReference>
<comment type="caution">
    <text evidence="7">The sequence shown here is derived from an EMBL/GenBank/DDBJ whole genome shotgun (WGS) entry which is preliminary data.</text>
</comment>
<evidence type="ECO:0000313" key="7">
    <source>
        <dbReference type="EMBL" id="CDQ23155.1"/>
    </source>
</evidence>
<evidence type="ECO:0000256" key="5">
    <source>
        <dbReference type="ARBA" id="ARBA00023136"/>
    </source>
</evidence>
<evidence type="ECO:0000256" key="3">
    <source>
        <dbReference type="ARBA" id="ARBA00022692"/>
    </source>
</evidence>
<dbReference type="OrthoDB" id="9802121at2"/>
<dbReference type="InterPro" id="IPR006696">
    <property type="entry name" value="DUF423"/>
</dbReference>
<dbReference type="PANTHER" id="PTHR43461">
    <property type="entry name" value="TRANSMEMBRANE PROTEIN 256"/>
    <property type="match status" value="1"/>
</dbReference>
<reference evidence="8" key="1">
    <citation type="submission" date="2014-03" db="EMBL/GenBank/DDBJ databases">
        <authorList>
            <person name="Urmite Genomes U."/>
        </authorList>
    </citation>
    <scope>NUCLEOTIDE SEQUENCE [LARGE SCALE GENOMIC DNA]</scope>
    <source>
        <strain evidence="8">HD-03</strain>
    </source>
</reference>
<accession>A0A024P3S5</accession>
<keyword evidence="3 6" id="KW-0812">Transmembrane</keyword>
<protein>
    <recommendedName>
        <fullName evidence="9">DUF423 domain-containing protein</fullName>
    </recommendedName>
</protein>
<dbReference type="Pfam" id="PF04241">
    <property type="entry name" value="DUF423"/>
    <property type="match status" value="1"/>
</dbReference>
<dbReference type="RefSeq" id="WP_035506773.1">
    <property type="nucleotide sequence ID" value="NZ_CCDH010000001.1"/>
</dbReference>
<dbReference type="PANTHER" id="PTHR43461:SF1">
    <property type="entry name" value="TRANSMEMBRANE PROTEIN 256"/>
    <property type="match status" value="1"/>
</dbReference>
<comment type="similarity">
    <text evidence="2">Belongs to the UPF0382 family.</text>
</comment>
<evidence type="ECO:0000313" key="8">
    <source>
        <dbReference type="Proteomes" id="UP000028868"/>
    </source>
</evidence>
<evidence type="ECO:0000256" key="6">
    <source>
        <dbReference type="SAM" id="Phobius"/>
    </source>
</evidence>
<dbReference type="EMBL" id="CCDI010000001">
    <property type="protein sequence ID" value="CDQ23155.1"/>
    <property type="molecule type" value="Genomic_DNA"/>
</dbReference>
<dbReference type="AlphaFoldDB" id="A0A024P3S5"/>
<feature type="transmembrane region" description="Helical" evidence="6">
    <location>
        <begin position="72"/>
        <end position="89"/>
    </location>
</feature>
<reference evidence="7 8" key="2">
    <citation type="submission" date="2014-05" db="EMBL/GenBank/DDBJ databases">
        <title>Draft genome sequence of Halobacillus karajensis HK-03.</title>
        <authorList>
            <person name="Khelaifia S."/>
            <person name="Croce O."/>
            <person name="Lagier J.C."/>
            <person name="Raoult D."/>
        </authorList>
    </citation>
    <scope>NUCLEOTIDE SEQUENCE [LARGE SCALE GENOMIC DNA]</scope>
    <source>
        <strain evidence="7 8">HD-03</strain>
    </source>
</reference>
<evidence type="ECO:0000256" key="1">
    <source>
        <dbReference type="ARBA" id="ARBA00004141"/>
    </source>
</evidence>
<comment type="subcellular location">
    <subcellularLocation>
        <location evidence="1">Membrane</location>
        <topology evidence="1">Multi-pass membrane protein</topology>
    </subcellularLocation>
</comment>
<organism evidence="7 8">
    <name type="scientific">Halobacillus karajensis</name>
    <dbReference type="NCBI Taxonomy" id="195088"/>
    <lineage>
        <taxon>Bacteria</taxon>
        <taxon>Bacillati</taxon>
        <taxon>Bacillota</taxon>
        <taxon>Bacilli</taxon>
        <taxon>Bacillales</taxon>
        <taxon>Bacillaceae</taxon>
        <taxon>Halobacillus</taxon>
    </lineage>
</organism>
<evidence type="ECO:0000256" key="4">
    <source>
        <dbReference type="ARBA" id="ARBA00022989"/>
    </source>
</evidence>
<sequence length="122" mass="13134">MKVFLILAVLNGFLSVALGAFGAHGLEGKVSEKGLEQWGKAVDYQMFHTMALFVTALLMGKIQTGAMTGAGWFFFIGILLFSGSLYIYAPTGIKAFAMITPIGGLSFLIGWILLGYAVIKYI</sequence>
<proteinExistence type="inferred from homology"/>
<feature type="transmembrane region" description="Helical" evidence="6">
    <location>
        <begin position="95"/>
        <end position="119"/>
    </location>
</feature>
<name>A0A024P3S5_9BACI</name>